<gene>
    <name evidence="2" type="ORF">UR96_C0002G0001</name>
</gene>
<proteinExistence type="predicted"/>
<dbReference type="Proteomes" id="UP000034140">
    <property type="component" value="Unassembled WGS sequence"/>
</dbReference>
<dbReference type="PROSITE" id="PS51257">
    <property type="entry name" value="PROKAR_LIPOPROTEIN"/>
    <property type="match status" value="1"/>
</dbReference>
<comment type="caution">
    <text evidence="2">The sequence shown here is derived from an EMBL/GenBank/DDBJ whole genome shotgun (WGS) entry which is preliminary data.</text>
</comment>
<name>A0A0G0GMX8_9BACT</name>
<keyword evidence="1" id="KW-0732">Signal</keyword>
<feature type="chain" id="PRO_5002532406" evidence="1">
    <location>
        <begin position="21"/>
        <end position="65"/>
    </location>
</feature>
<dbReference type="AlphaFoldDB" id="A0A0G0GMX8"/>
<sequence length="65" mass="6861">MKKMMLFVLLVLFVLTFVMSACTPTANCGEPGPNGLSLCSRIITPTANCGEPGPSGLSLCSRRID</sequence>
<organism evidence="2 3">
    <name type="scientific">candidate division WS6 bacterium GW2011_GWC1_36_11</name>
    <dbReference type="NCBI Taxonomy" id="1619090"/>
    <lineage>
        <taxon>Bacteria</taxon>
        <taxon>Candidatus Dojkabacteria</taxon>
    </lineage>
</organism>
<evidence type="ECO:0000313" key="2">
    <source>
        <dbReference type="EMBL" id="KKP92972.1"/>
    </source>
</evidence>
<dbReference type="EMBL" id="LBRE01000002">
    <property type="protein sequence ID" value="KKP92972.1"/>
    <property type="molecule type" value="Genomic_DNA"/>
</dbReference>
<reference evidence="2 3" key="1">
    <citation type="journal article" date="2015" name="Nature">
        <title>rRNA introns, odd ribosomes, and small enigmatic genomes across a large radiation of phyla.</title>
        <authorList>
            <person name="Brown C.T."/>
            <person name="Hug L.A."/>
            <person name="Thomas B.C."/>
            <person name="Sharon I."/>
            <person name="Castelle C.J."/>
            <person name="Singh A."/>
            <person name="Wilkins M.J."/>
            <person name="Williams K.H."/>
            <person name="Banfield J.F."/>
        </authorList>
    </citation>
    <scope>NUCLEOTIDE SEQUENCE [LARGE SCALE GENOMIC DNA]</scope>
</reference>
<evidence type="ECO:0000313" key="3">
    <source>
        <dbReference type="Proteomes" id="UP000034140"/>
    </source>
</evidence>
<evidence type="ECO:0000256" key="1">
    <source>
        <dbReference type="SAM" id="SignalP"/>
    </source>
</evidence>
<accession>A0A0G0GMX8</accession>
<protein>
    <submittedName>
        <fullName evidence="2">Uncharacterized protein</fullName>
    </submittedName>
</protein>
<feature type="signal peptide" evidence="1">
    <location>
        <begin position="1"/>
        <end position="20"/>
    </location>
</feature>